<evidence type="ECO:0000313" key="5">
    <source>
        <dbReference type="EMBL" id="TDY64582.1"/>
    </source>
</evidence>
<gene>
    <name evidence="5" type="ORF">DFQ06_1494</name>
    <name evidence="4" type="ORF">JCM19274_2025</name>
    <name evidence="3" type="ORF">JCM19300_4217</name>
</gene>
<accession>A0A090V8Y9</accession>
<evidence type="ECO:0000313" key="4">
    <source>
        <dbReference type="EMBL" id="GAL79517.1"/>
    </source>
</evidence>
<evidence type="ECO:0000313" key="3">
    <source>
        <dbReference type="EMBL" id="GAL61271.1"/>
    </source>
</evidence>
<comment type="caution">
    <text evidence="3">The sequence shown here is derived from an EMBL/GenBank/DDBJ whole genome shotgun (WGS) entry which is preliminary data.</text>
</comment>
<dbReference type="GO" id="GO:0003858">
    <property type="term" value="F:3-hydroxybutyrate dehydrogenase activity"/>
    <property type="evidence" value="ECO:0007669"/>
    <property type="project" value="UniProtKB-EC"/>
</dbReference>
<dbReference type="Proteomes" id="UP000029644">
    <property type="component" value="Unassembled WGS sequence"/>
</dbReference>
<evidence type="ECO:0000256" key="2">
    <source>
        <dbReference type="ARBA" id="ARBA00023002"/>
    </source>
</evidence>
<dbReference type="STRING" id="221126.SAMN04489722_10618"/>
<evidence type="ECO:0000313" key="6">
    <source>
        <dbReference type="Proteomes" id="UP000029643"/>
    </source>
</evidence>
<sequence>MTKFSLKNKVALVTGGGSGIGKAISLTFAEQGAEVHILDFNLEAAEQTVKEIEALGEKAAAHKCDVANQANVDSIVKTISENGTIDILINNAGIAHVGNIEGCEEADLDRLYNVNIKGVYNCIKACLPALKKTGNGVILNLASIASTVGINDRFAYSMTKGAVLTMTYSIAKDFIKDGIRCNCIAPGRVHTPFVDGFIKNNYPGKEEEMFEKLSATQPIGRMGKPQEMADLVLFLCSDEAGFITGSNYAIDGGFVTLNGN</sequence>
<evidence type="ECO:0000313" key="8">
    <source>
        <dbReference type="Proteomes" id="UP000294824"/>
    </source>
</evidence>
<dbReference type="AlphaFoldDB" id="A0A090V8Y9"/>
<dbReference type="FunFam" id="3.40.50.720:FF:000084">
    <property type="entry name" value="Short-chain dehydrogenase reductase"/>
    <property type="match status" value="1"/>
</dbReference>
<proteinExistence type="inferred from homology"/>
<keyword evidence="2 3" id="KW-0560">Oxidoreductase</keyword>
<keyword evidence="8" id="KW-1185">Reference proteome</keyword>
<dbReference type="PANTHER" id="PTHR43477:SF1">
    <property type="entry name" value="DIHYDROANTICAPSIN 7-DEHYDROGENASE"/>
    <property type="match status" value="1"/>
</dbReference>
<dbReference type="InterPro" id="IPR036291">
    <property type="entry name" value="NAD(P)-bd_dom_sf"/>
</dbReference>
<dbReference type="Pfam" id="PF13561">
    <property type="entry name" value="adh_short_C2"/>
    <property type="match status" value="1"/>
</dbReference>
<reference evidence="5 8" key="2">
    <citation type="submission" date="2019-03" db="EMBL/GenBank/DDBJ databases">
        <title>Genomic Encyclopedia of Type Strains, Phase III (KMG-III): the genomes of soil and plant-associated and newly described type strains.</title>
        <authorList>
            <person name="Whitman W."/>
        </authorList>
    </citation>
    <scope>NUCLEOTIDE SEQUENCE [LARGE SCALE GENOMIC DNA]</scope>
    <source>
        <strain evidence="5 8">CECT 8301</strain>
    </source>
</reference>
<dbReference type="Proteomes" id="UP000294824">
    <property type="component" value="Unassembled WGS sequence"/>
</dbReference>
<evidence type="ECO:0000313" key="7">
    <source>
        <dbReference type="Proteomes" id="UP000029644"/>
    </source>
</evidence>
<dbReference type="NCBIfam" id="NF005559">
    <property type="entry name" value="PRK07231.1"/>
    <property type="match status" value="1"/>
</dbReference>
<dbReference type="EMBL" id="BBNQ01000002">
    <property type="protein sequence ID" value="GAL61271.1"/>
    <property type="molecule type" value="Genomic_DNA"/>
</dbReference>
<dbReference type="CDD" id="cd05233">
    <property type="entry name" value="SDR_c"/>
    <property type="match status" value="1"/>
</dbReference>
<dbReference type="EMBL" id="BBNU01000006">
    <property type="protein sequence ID" value="GAL79517.1"/>
    <property type="molecule type" value="Genomic_DNA"/>
</dbReference>
<dbReference type="EC" id="1.1.1.30" evidence="3"/>
<dbReference type="Gene3D" id="3.40.50.720">
    <property type="entry name" value="NAD(P)-binding Rossmann-like Domain"/>
    <property type="match status" value="1"/>
</dbReference>
<dbReference type="PRINTS" id="PR00081">
    <property type="entry name" value="GDHRDH"/>
</dbReference>
<name>A0A090V8Y9_9FLAO</name>
<dbReference type="InterPro" id="IPR002347">
    <property type="entry name" value="SDR_fam"/>
</dbReference>
<evidence type="ECO:0000256" key="1">
    <source>
        <dbReference type="ARBA" id="ARBA00006484"/>
    </source>
</evidence>
<dbReference type="EMBL" id="SORL01000007">
    <property type="protein sequence ID" value="TDY64582.1"/>
    <property type="molecule type" value="Genomic_DNA"/>
</dbReference>
<dbReference type="PANTHER" id="PTHR43477">
    <property type="entry name" value="DIHYDROANTICAPSIN 7-DEHYDROGENASE"/>
    <property type="match status" value="1"/>
</dbReference>
<dbReference type="RefSeq" id="WP_042497407.1">
    <property type="nucleotide sequence ID" value="NZ_BBNQ01000002.1"/>
</dbReference>
<dbReference type="InterPro" id="IPR020904">
    <property type="entry name" value="Sc_DH/Rdtase_CS"/>
</dbReference>
<dbReference type="PRINTS" id="PR00080">
    <property type="entry name" value="SDRFAMILY"/>
</dbReference>
<comment type="similarity">
    <text evidence="1">Belongs to the short-chain dehydrogenases/reductases (SDR) family.</text>
</comment>
<protein>
    <submittedName>
        <fullName evidence="3">D-beta-hydroxybutyrate dehydrogenase</fullName>
        <ecNumber evidence="3">1.1.1.30</ecNumber>
    </submittedName>
    <submittedName>
        <fullName evidence="5">NAD(P)-dependent dehydrogenase (Short-subunit alcohol dehydrogenase family)</fullName>
    </submittedName>
</protein>
<organism evidence="3 7">
    <name type="scientific">Algibacter lectus</name>
    <dbReference type="NCBI Taxonomy" id="221126"/>
    <lineage>
        <taxon>Bacteria</taxon>
        <taxon>Pseudomonadati</taxon>
        <taxon>Bacteroidota</taxon>
        <taxon>Flavobacteriia</taxon>
        <taxon>Flavobacteriales</taxon>
        <taxon>Flavobacteriaceae</taxon>
        <taxon>Algibacter</taxon>
    </lineage>
</organism>
<accession>A0A4R8MJP7</accession>
<dbReference type="Proteomes" id="UP000029643">
    <property type="component" value="Unassembled WGS sequence"/>
</dbReference>
<dbReference type="OrthoDB" id="597477at2"/>
<dbReference type="SUPFAM" id="SSF51735">
    <property type="entry name" value="NAD(P)-binding Rossmann-fold domains"/>
    <property type="match status" value="1"/>
</dbReference>
<reference evidence="6 7" key="1">
    <citation type="journal article" date="2014" name="Genome Announc.">
        <title>Draft Genome Sequences of Marine Flavobacterium Algibacter lectus Strains SS8 and NR4.</title>
        <authorList>
            <person name="Takatani N."/>
            <person name="Nakanishi M."/>
            <person name="Meirelles P."/>
            <person name="Mino S."/>
            <person name="Suda W."/>
            <person name="Oshima K."/>
            <person name="Hattori M."/>
            <person name="Ohkuma M."/>
            <person name="Hosokawa M."/>
            <person name="Miyashita K."/>
            <person name="Thompson F.L."/>
            <person name="Niwa A."/>
            <person name="Sawabe T."/>
            <person name="Sawabe T."/>
        </authorList>
    </citation>
    <scope>NUCLEOTIDE SEQUENCE [LARGE SCALE GENOMIC DNA]</scope>
    <source>
        <strain evidence="4">JCM 19274</strain>
        <strain evidence="3 7">JCM 19300</strain>
        <strain evidence="6">JCM19274</strain>
    </source>
</reference>
<dbReference type="PROSITE" id="PS00061">
    <property type="entry name" value="ADH_SHORT"/>
    <property type="match status" value="1"/>
</dbReference>
<dbReference type="InterPro" id="IPR051122">
    <property type="entry name" value="SDR_DHRS6-like"/>
</dbReference>